<accession>A0A8S9KC92</accession>
<comment type="similarity">
    <text evidence="3">Belongs to the NADH:flavin oxidoreductase/NADH oxidase family.</text>
</comment>
<dbReference type="GO" id="GO:0016020">
    <property type="term" value="C:membrane"/>
    <property type="evidence" value="ECO:0007669"/>
    <property type="project" value="UniProtKB-SubCell"/>
</dbReference>
<dbReference type="InterPro" id="IPR036312">
    <property type="entry name" value="Bifun_inhib/LTP/seed_sf"/>
</dbReference>
<feature type="region of interest" description="Disordered" evidence="10">
    <location>
        <begin position="662"/>
        <end position="694"/>
    </location>
</feature>
<feature type="transmembrane region" description="Helical" evidence="11">
    <location>
        <begin position="156"/>
        <end position="178"/>
    </location>
</feature>
<dbReference type="InterPro" id="IPR010291">
    <property type="entry name" value="Ion_channel_UNC-93"/>
</dbReference>
<feature type="transmembrane region" description="Helical" evidence="11">
    <location>
        <begin position="118"/>
        <end position="136"/>
    </location>
</feature>
<dbReference type="AlphaFoldDB" id="A0A8S9KC92"/>
<evidence type="ECO:0000256" key="9">
    <source>
        <dbReference type="ARBA" id="ARBA00023136"/>
    </source>
</evidence>
<reference evidence="14" key="1">
    <citation type="submission" date="2019-12" db="EMBL/GenBank/DDBJ databases">
        <title>Genome sequencing and annotation of Brassica cretica.</title>
        <authorList>
            <person name="Studholme D.J."/>
            <person name="Sarris P.F."/>
        </authorList>
    </citation>
    <scope>NUCLEOTIDE SEQUENCE</scope>
    <source>
        <strain evidence="14">PFS-102/07</strain>
        <tissue evidence="14">Leaf</tissue>
    </source>
</reference>
<evidence type="ECO:0000256" key="11">
    <source>
        <dbReference type="SAM" id="Phobius"/>
    </source>
</evidence>
<feature type="domain" description="Bifunctional inhibitor/plant lipid transfer protein/seed storage helical" evidence="13">
    <location>
        <begin position="581"/>
        <end position="655"/>
    </location>
</feature>
<dbReference type="SUPFAM" id="SSF103473">
    <property type="entry name" value="MFS general substrate transporter"/>
    <property type="match status" value="1"/>
</dbReference>
<dbReference type="SUPFAM" id="SSF51395">
    <property type="entry name" value="FMN-linked oxidoreductases"/>
    <property type="match status" value="1"/>
</dbReference>
<keyword evidence="6 11" id="KW-0812">Transmembrane</keyword>
<dbReference type="InterPro" id="IPR001155">
    <property type="entry name" value="OxRdtase_FMN_N"/>
</dbReference>
<dbReference type="Pfam" id="PF14368">
    <property type="entry name" value="LTP_2"/>
    <property type="match status" value="1"/>
</dbReference>
<dbReference type="Pfam" id="PF05978">
    <property type="entry name" value="UNC-93"/>
    <property type="match status" value="1"/>
</dbReference>
<dbReference type="InterPro" id="IPR045247">
    <property type="entry name" value="Oye-like"/>
</dbReference>
<keyword evidence="9 11" id="KW-0472">Membrane</keyword>
<dbReference type="Pfam" id="PF00724">
    <property type="entry name" value="Oxidored_FMN"/>
    <property type="match status" value="1"/>
</dbReference>
<dbReference type="GO" id="GO:0010181">
    <property type="term" value="F:FMN binding"/>
    <property type="evidence" value="ECO:0007669"/>
    <property type="project" value="InterPro"/>
</dbReference>
<feature type="transmembrane region" description="Helical" evidence="11">
    <location>
        <begin position="94"/>
        <end position="111"/>
    </location>
</feature>
<dbReference type="InterPro" id="IPR016140">
    <property type="entry name" value="Bifunc_inhib/LTP/seed_store"/>
</dbReference>
<evidence type="ECO:0000256" key="7">
    <source>
        <dbReference type="ARBA" id="ARBA00022857"/>
    </source>
</evidence>
<organism evidence="14">
    <name type="scientific">Brassica cretica</name>
    <name type="common">Mustard</name>
    <dbReference type="NCBI Taxonomy" id="69181"/>
    <lineage>
        <taxon>Eukaryota</taxon>
        <taxon>Viridiplantae</taxon>
        <taxon>Streptophyta</taxon>
        <taxon>Embryophyta</taxon>
        <taxon>Tracheophyta</taxon>
        <taxon>Spermatophyta</taxon>
        <taxon>Magnoliopsida</taxon>
        <taxon>eudicotyledons</taxon>
        <taxon>Gunneridae</taxon>
        <taxon>Pentapetalae</taxon>
        <taxon>rosids</taxon>
        <taxon>malvids</taxon>
        <taxon>Brassicales</taxon>
        <taxon>Brassicaceae</taxon>
        <taxon>Brassiceae</taxon>
        <taxon>Brassica</taxon>
    </lineage>
</organism>
<proteinExistence type="inferred from homology"/>
<dbReference type="InterPro" id="IPR013785">
    <property type="entry name" value="Aldolase_TIM"/>
</dbReference>
<evidence type="ECO:0000256" key="4">
    <source>
        <dbReference type="ARBA" id="ARBA00022630"/>
    </source>
</evidence>
<evidence type="ECO:0000256" key="5">
    <source>
        <dbReference type="ARBA" id="ARBA00022643"/>
    </source>
</evidence>
<evidence type="ECO:0000259" key="13">
    <source>
        <dbReference type="Pfam" id="PF14368"/>
    </source>
</evidence>
<dbReference type="EMBL" id="QGKY02000190">
    <property type="protein sequence ID" value="KAF2591178.1"/>
    <property type="molecule type" value="Genomic_DNA"/>
</dbReference>
<evidence type="ECO:0000313" key="14">
    <source>
        <dbReference type="EMBL" id="KAF2591178.1"/>
    </source>
</evidence>
<evidence type="ECO:0000256" key="8">
    <source>
        <dbReference type="ARBA" id="ARBA00022989"/>
    </source>
</evidence>
<evidence type="ECO:0000256" key="3">
    <source>
        <dbReference type="ARBA" id="ARBA00005979"/>
    </source>
</evidence>
<dbReference type="Gene3D" id="1.10.110.10">
    <property type="entry name" value="Plant lipid-transfer and hydrophobic proteins"/>
    <property type="match status" value="1"/>
</dbReference>
<dbReference type="InterPro" id="IPR036259">
    <property type="entry name" value="MFS_trans_sf"/>
</dbReference>
<feature type="transmembrane region" description="Helical" evidence="11">
    <location>
        <begin position="29"/>
        <end position="49"/>
    </location>
</feature>
<feature type="transmembrane region" description="Helical" evidence="11">
    <location>
        <begin position="190"/>
        <end position="209"/>
    </location>
</feature>
<evidence type="ECO:0000256" key="10">
    <source>
        <dbReference type="SAM" id="MobiDB-lite"/>
    </source>
</evidence>
<protein>
    <submittedName>
        <fullName evidence="14">Uncharacterized protein</fullName>
    </submittedName>
</protein>
<dbReference type="Gene3D" id="1.20.1250.20">
    <property type="entry name" value="MFS general substrate transporter like domains"/>
    <property type="match status" value="1"/>
</dbReference>
<dbReference type="PANTHER" id="PTHR22893:SF111">
    <property type="entry name" value="12-OXOPHYTODIENOATE REDUCTASE-LIKE PROTEIN 2A-RELATED"/>
    <property type="match status" value="1"/>
</dbReference>
<dbReference type="PANTHER" id="PTHR22893">
    <property type="entry name" value="NADH OXIDOREDUCTASE-RELATED"/>
    <property type="match status" value="1"/>
</dbReference>
<evidence type="ECO:0000256" key="1">
    <source>
        <dbReference type="ARBA" id="ARBA00001917"/>
    </source>
</evidence>
<dbReference type="CDD" id="cd00010">
    <property type="entry name" value="AAI_LTSS"/>
    <property type="match status" value="1"/>
</dbReference>
<dbReference type="GO" id="GO:0016491">
    <property type="term" value="F:oxidoreductase activity"/>
    <property type="evidence" value="ECO:0007669"/>
    <property type="project" value="InterPro"/>
</dbReference>
<comment type="subcellular location">
    <subcellularLocation>
        <location evidence="2">Membrane</location>
        <topology evidence="2">Multi-pass membrane protein</topology>
    </subcellularLocation>
</comment>
<evidence type="ECO:0000259" key="12">
    <source>
        <dbReference type="Pfam" id="PF00724"/>
    </source>
</evidence>
<evidence type="ECO:0000256" key="2">
    <source>
        <dbReference type="ARBA" id="ARBA00004141"/>
    </source>
</evidence>
<feature type="domain" description="NADH:flavin oxidoreductase/NADH oxidase N-terminal" evidence="12">
    <location>
        <begin position="318"/>
        <end position="554"/>
    </location>
</feature>
<keyword evidence="4" id="KW-0285">Flavoprotein</keyword>
<evidence type="ECO:0000256" key="6">
    <source>
        <dbReference type="ARBA" id="ARBA00022692"/>
    </source>
</evidence>
<dbReference type="Gene3D" id="3.20.20.70">
    <property type="entry name" value="Aldolase class I"/>
    <property type="match status" value="1"/>
</dbReference>
<gene>
    <name evidence="14" type="ORF">F2Q70_00041551</name>
</gene>
<sequence>MSVITEEEKTNHGGVVEEKPKRWRLNSPLSQVTLMGFVCFCCPGMFNALSGMGGGGQVDPTAANNANTAVYTAFTVFGVLGGAFYNVLGPRLTLAAGCSTYVLYAGSFLYYNHHHHQAFAIVAGALLGCGAGLLWAGEGAVMTSYPPPHRKGTYIALFWSIFNLGGVIGGLIPFILNYRRSSSASVNDATYIAFMCFMFAGVLLSFGILPANSVVRDDGSTCSAVKYSRPSKEFAAVLRLFLDKKMLLIVPAAWASNFFYSYQFNNVNGLLFNLRTRGFNNVFYWGAQMAGSFAIGQQTVSLLSLDSMDTKESKSIPLLTPCKMGPFNLSHRVVVAPMTRQRAYGYIAQPHAKLYYTQRTTPGGFLFSESCAVSHTTKGEQVEAWKPIVDAVHAKDGIFFCQIWHGGRVFHQDQPNGEAPVCSTDKPLTCKNIYGGQFTPPRRLSTKEIPAIALMGVEIHGAHGYLIDQFLKDKVNDRTDQYGGSLENRCRFAVEVIEAVVKEIGSDRVGIRLSPFADYMDSGDSNPEALGLYMVQEMNKHGVLYCHMVEPRMKLLEDVFECTESLTPMRNAFKGTFIAMPCIQKLMPCQPFLHSVIPPPPPSCCLPMKEIVANDATCLCSVFNNVDMLKSLNLTKDNALDLPKACGANPDISLCKASPAGGTTTNSTSPATPKTPPASSTGSGSTGASASSTSTPTSSAPAINFAGLSFASTIVALAATFF</sequence>
<keyword evidence="5" id="KW-0288">FMN</keyword>
<dbReference type="SUPFAM" id="SSF47699">
    <property type="entry name" value="Bifunctional inhibitor/lipid-transfer protein/seed storage 2S albumin"/>
    <property type="match status" value="1"/>
</dbReference>
<comment type="caution">
    <text evidence="14">The sequence shown here is derived from an EMBL/GenBank/DDBJ whole genome shotgun (WGS) entry which is preliminary data.</text>
</comment>
<name>A0A8S9KC92_BRACR</name>
<keyword evidence="7" id="KW-0521">NADP</keyword>
<feature type="transmembrane region" description="Helical" evidence="11">
    <location>
        <begin position="69"/>
        <end position="88"/>
    </location>
</feature>
<keyword evidence="8 11" id="KW-1133">Transmembrane helix</keyword>
<comment type="cofactor">
    <cofactor evidence="1">
        <name>FMN</name>
        <dbReference type="ChEBI" id="CHEBI:58210"/>
    </cofactor>
</comment>